<dbReference type="GO" id="GO:0016620">
    <property type="term" value="F:oxidoreductase activity, acting on the aldehyde or oxo group of donors, NAD or NADP as acceptor"/>
    <property type="evidence" value="ECO:0007669"/>
    <property type="project" value="InterPro"/>
</dbReference>
<comment type="subunit">
    <text evidence="1">Homotetramer.</text>
</comment>
<dbReference type="PANTHER" id="PTHR43148">
    <property type="entry name" value="GLYCERALDEHYDE-3-PHOSPHATE DEHYDROGENASE 2"/>
    <property type="match status" value="1"/>
</dbReference>
<organism evidence="4 5">
    <name type="scientific">Azospirillum brasilense</name>
    <dbReference type="NCBI Taxonomy" id="192"/>
    <lineage>
        <taxon>Bacteria</taxon>
        <taxon>Pseudomonadati</taxon>
        <taxon>Pseudomonadota</taxon>
        <taxon>Alphaproteobacteria</taxon>
        <taxon>Rhodospirillales</taxon>
        <taxon>Azospirillaceae</taxon>
        <taxon>Azospirillum</taxon>
    </lineage>
</organism>
<dbReference type="Gene3D" id="3.40.50.720">
    <property type="entry name" value="NAD(P)-binding Rossmann-like Domain"/>
    <property type="match status" value="1"/>
</dbReference>
<evidence type="ECO:0000256" key="1">
    <source>
        <dbReference type="ARBA" id="ARBA00011881"/>
    </source>
</evidence>
<evidence type="ECO:0000313" key="4">
    <source>
        <dbReference type="EMBL" id="TWA81509.1"/>
    </source>
</evidence>
<dbReference type="AlphaFoldDB" id="A0A560C9I1"/>
<sequence>MAVRVAINGFGRIGRLVLRAIYESGRNDVEVVAINDLADLKANAHLLKYDSVHGRFPGTIETRDGELIVNGHSIKVVQERDPAKLPWKDLGIQIAMECSGIFTKRADAAKHLEAGAEKVL</sequence>
<comment type="caution">
    <text evidence="4">The sequence shown here is derived from an EMBL/GenBank/DDBJ whole genome shotgun (WGS) entry which is preliminary data.</text>
</comment>
<dbReference type="RefSeq" id="WP_247888368.1">
    <property type="nucleotide sequence ID" value="NZ_VITH01000008.1"/>
</dbReference>
<dbReference type="GO" id="GO:0051287">
    <property type="term" value="F:NAD binding"/>
    <property type="evidence" value="ECO:0007669"/>
    <property type="project" value="InterPro"/>
</dbReference>
<evidence type="ECO:0000259" key="3">
    <source>
        <dbReference type="SMART" id="SM00846"/>
    </source>
</evidence>
<dbReference type="Pfam" id="PF00044">
    <property type="entry name" value="Gp_dh_N"/>
    <property type="match status" value="1"/>
</dbReference>
<reference evidence="4 5" key="1">
    <citation type="submission" date="2019-06" db="EMBL/GenBank/DDBJ databases">
        <title>Genomic Encyclopedia of Type Strains, Phase IV (KMG-V): Genome sequencing to study the core and pangenomes of soil and plant-associated prokaryotes.</title>
        <authorList>
            <person name="Whitman W."/>
        </authorList>
    </citation>
    <scope>NUCLEOTIDE SEQUENCE [LARGE SCALE GENOMIC DNA]</scope>
    <source>
        <strain evidence="4 5">BR 11650</strain>
    </source>
</reference>
<dbReference type="EMBL" id="VITH01000008">
    <property type="protein sequence ID" value="TWA81509.1"/>
    <property type="molecule type" value="Genomic_DNA"/>
</dbReference>
<gene>
    <name evidence="4" type="ORF">FBZ83_108403</name>
</gene>
<dbReference type="InterPro" id="IPR036291">
    <property type="entry name" value="NAD(P)-bd_dom_sf"/>
</dbReference>
<dbReference type="SMART" id="SM00846">
    <property type="entry name" value="Gp_dh_N"/>
    <property type="match status" value="1"/>
</dbReference>
<name>A0A560C9I1_AZOBR</name>
<proteinExistence type="predicted"/>
<evidence type="ECO:0000256" key="2">
    <source>
        <dbReference type="ARBA" id="ARBA00023002"/>
    </source>
</evidence>
<dbReference type="FunFam" id="3.40.50.720:FF:000001">
    <property type="entry name" value="Glyceraldehyde-3-phosphate dehydrogenase"/>
    <property type="match status" value="1"/>
</dbReference>
<keyword evidence="2" id="KW-0560">Oxidoreductase</keyword>
<protein>
    <submittedName>
        <fullName evidence="4">Glyceraldehyde 3-phosphate dehydrogenase</fullName>
    </submittedName>
</protein>
<dbReference type="Proteomes" id="UP000318529">
    <property type="component" value="Unassembled WGS sequence"/>
</dbReference>
<dbReference type="SUPFAM" id="SSF51735">
    <property type="entry name" value="NAD(P)-binding Rossmann-fold domains"/>
    <property type="match status" value="1"/>
</dbReference>
<evidence type="ECO:0000313" key="5">
    <source>
        <dbReference type="Proteomes" id="UP000318529"/>
    </source>
</evidence>
<feature type="domain" description="Glyceraldehyde 3-phosphate dehydrogenase NAD(P) binding" evidence="3">
    <location>
        <begin position="3"/>
        <end position="120"/>
    </location>
</feature>
<dbReference type="InterPro" id="IPR020831">
    <property type="entry name" value="GlycerAld/Erythrose_P_DH"/>
</dbReference>
<feature type="non-terminal residue" evidence="4">
    <location>
        <position position="120"/>
    </location>
</feature>
<accession>A0A560C9I1</accession>
<dbReference type="InterPro" id="IPR020828">
    <property type="entry name" value="GlycerAld_3-P_DH_NAD(P)-bd"/>
</dbReference>
<dbReference type="CDD" id="cd05214">
    <property type="entry name" value="GAPDH_I_N"/>
    <property type="match status" value="1"/>
</dbReference>